<organism evidence="2 3">
    <name type="scientific">Candidatus Onthenecus intestinigallinarum</name>
    <dbReference type="NCBI Taxonomy" id="2840875"/>
    <lineage>
        <taxon>Bacteria</taxon>
        <taxon>Bacillati</taxon>
        <taxon>Bacillota</taxon>
        <taxon>Clostridia</taxon>
        <taxon>Eubacteriales</taxon>
        <taxon>Candidatus Onthenecus</taxon>
    </lineage>
</organism>
<dbReference type="PANTHER" id="PTHR31302">
    <property type="entry name" value="TRANSMEMBRANE PROTEIN WITH METALLOPHOSPHOESTERASE DOMAIN-RELATED"/>
    <property type="match status" value="1"/>
</dbReference>
<dbReference type="GO" id="GO:0016020">
    <property type="term" value="C:membrane"/>
    <property type="evidence" value="ECO:0007669"/>
    <property type="project" value="GOC"/>
</dbReference>
<accession>A0A9D0ZB02</accession>
<comment type="caution">
    <text evidence="2">The sequence shown here is derived from an EMBL/GenBank/DDBJ whole genome shotgun (WGS) entry which is preliminary data.</text>
</comment>
<dbReference type="Pfam" id="PF00149">
    <property type="entry name" value="Metallophos"/>
    <property type="match status" value="1"/>
</dbReference>
<evidence type="ECO:0000313" key="2">
    <source>
        <dbReference type="EMBL" id="HIQ72372.1"/>
    </source>
</evidence>
<feature type="domain" description="Calcineurin-like phosphoesterase" evidence="1">
    <location>
        <begin position="56"/>
        <end position="228"/>
    </location>
</feature>
<dbReference type="InterPro" id="IPR051158">
    <property type="entry name" value="Metallophosphoesterase_sf"/>
</dbReference>
<dbReference type="InterPro" id="IPR004843">
    <property type="entry name" value="Calcineurin-like_PHP"/>
</dbReference>
<gene>
    <name evidence="2" type="ORF">IAB73_09225</name>
</gene>
<proteinExistence type="predicted"/>
<evidence type="ECO:0000313" key="3">
    <source>
        <dbReference type="Proteomes" id="UP000886887"/>
    </source>
</evidence>
<evidence type="ECO:0000259" key="1">
    <source>
        <dbReference type="Pfam" id="PF00149"/>
    </source>
</evidence>
<dbReference type="AlphaFoldDB" id="A0A9D0ZB02"/>
<dbReference type="PANTHER" id="PTHR31302:SF32">
    <property type="entry name" value="PHOSPHOESTERASE"/>
    <property type="match status" value="1"/>
</dbReference>
<dbReference type="InterPro" id="IPR029052">
    <property type="entry name" value="Metallo-depent_PP-like"/>
</dbReference>
<dbReference type="CDD" id="cd07385">
    <property type="entry name" value="MPP_YkuE_C"/>
    <property type="match status" value="1"/>
</dbReference>
<dbReference type="EMBL" id="DVFJ01000034">
    <property type="protein sequence ID" value="HIQ72372.1"/>
    <property type="molecule type" value="Genomic_DNA"/>
</dbReference>
<name>A0A9D0ZB02_9FIRM</name>
<reference evidence="2" key="2">
    <citation type="journal article" date="2021" name="PeerJ">
        <title>Extensive microbial diversity within the chicken gut microbiome revealed by metagenomics and culture.</title>
        <authorList>
            <person name="Gilroy R."/>
            <person name="Ravi A."/>
            <person name="Getino M."/>
            <person name="Pursley I."/>
            <person name="Horton D.L."/>
            <person name="Alikhan N.F."/>
            <person name="Baker D."/>
            <person name="Gharbi K."/>
            <person name="Hall N."/>
            <person name="Watson M."/>
            <person name="Adriaenssens E.M."/>
            <person name="Foster-Nyarko E."/>
            <person name="Jarju S."/>
            <person name="Secka A."/>
            <person name="Antonio M."/>
            <person name="Oren A."/>
            <person name="Chaudhuri R.R."/>
            <person name="La Ragione R."/>
            <person name="Hildebrand F."/>
            <person name="Pallen M.J."/>
        </authorList>
    </citation>
    <scope>NUCLEOTIDE SEQUENCE</scope>
    <source>
        <strain evidence="2">ChiSxjej2B14-6234</strain>
    </source>
</reference>
<dbReference type="GO" id="GO:0008758">
    <property type="term" value="F:UDP-2,3-diacylglucosamine hydrolase activity"/>
    <property type="evidence" value="ECO:0007669"/>
    <property type="project" value="TreeGrafter"/>
</dbReference>
<reference evidence="2" key="1">
    <citation type="submission" date="2020-10" db="EMBL/GenBank/DDBJ databases">
        <authorList>
            <person name="Gilroy R."/>
        </authorList>
    </citation>
    <scope>NUCLEOTIDE SEQUENCE</scope>
    <source>
        <strain evidence="2">ChiSxjej2B14-6234</strain>
    </source>
</reference>
<protein>
    <submittedName>
        <fullName evidence="2">Metallophosphoesterase</fullName>
    </submittedName>
</protein>
<dbReference type="Proteomes" id="UP000886887">
    <property type="component" value="Unassembled WGS sequence"/>
</dbReference>
<dbReference type="GO" id="GO:0009245">
    <property type="term" value="P:lipid A biosynthetic process"/>
    <property type="evidence" value="ECO:0007669"/>
    <property type="project" value="TreeGrafter"/>
</dbReference>
<sequence>MKKKKRRGCLSRLLGRLVRLALVLCLLCYPLLEPYLLTVEQRTIAFDDLPATFDGLRVAFVSDIHRGPFLSQERLDQLVERVGNLRPDVVLLGGDYADDSDAAVAFFAQRPAFSARLGVYAVTGNHDRVMPESNRAALEAAMIAAGVAPLLNRAVPLTLNGQSIYIAGIDDYGNGHPDVYAAARGLREDDFVIFLSHNPDVIPTLADVPGADGSTRWADLILCGHTHGGQLTLFGRRAIVPVNAYGERYRTGWKQENGAEILISNGVGTSVVPMRFFAPPQIHLLTLTCK</sequence>
<dbReference type="SUPFAM" id="SSF56300">
    <property type="entry name" value="Metallo-dependent phosphatases"/>
    <property type="match status" value="1"/>
</dbReference>
<dbReference type="Gene3D" id="3.60.21.10">
    <property type="match status" value="1"/>
</dbReference>